<dbReference type="PROSITE" id="PS50012">
    <property type="entry name" value="RCC1_3"/>
    <property type="match status" value="6"/>
</dbReference>
<evidence type="ECO:0000256" key="1">
    <source>
        <dbReference type="ARBA" id="ARBA00022658"/>
    </source>
</evidence>
<evidence type="ECO:0000313" key="6">
    <source>
        <dbReference type="EMBL" id="GEM10351.1"/>
    </source>
</evidence>
<sequence>MPPRRARASSVSSTTSASNPLRRSSRASNLPPPLSAPKNPSTPSKKRKVVYSGRGRRASSVVEESEEEETEDESEEESSEDEGSTRRRKRKAPSKSTPRKKVVTGAKAPSARPVKAAPKPKAIISGLNSLPARFLPFPLHSSFPSLPDLSPLPSPSDAPRAIFVFGTGDMGQNGLGVDDPKALDEITRPRRHVGFVKKVEEGEEGWEGGVADLVCGGMHTLAIDGEGRVWSWGINDNAALGRLTTKPGVTSEELEATPGMVENLPVESFKAVRVAAGDSVSLAISERGEVRAWGSFRAAEGLLGFDGSAGSSKTQLVPTALRNLDKHTIVQIATGDDHFLALTSTGMVFACGNGEQHQLGRKIIQRHKEHGLTPERLALKNIVLVGSGSYHSFAVDQKGEVYAWGLNSYHQTGVSDDDGGYADVIQTPTLVASLSPSKHNGARVVQISGGVHHSLFLFSNGEVWACGRSDGHEVGLPDDHVEMVASNERKQEAKRARAEREQQELASMRGEDGAVTRTNEDGSAMTSEEAALAAAEAAARGVPLPNDYIPLPTRLSFPKEPKEWQRDVKRADDLDEFCTEETHIVQIAAGTRHNFAVSARGYAYSWGVGASAQLGQGPEEEVEEPTRIFNTALSSVRVLRAETGGQHSVIVGIDRDPEDKKAEREKKRKEKEEAEAAAKKEAEPVVNGTREAEQDGDADMADGEEKREEAGEKDAAHPVGAAQEPVVVV</sequence>
<feature type="compositionally biased region" description="Polar residues" evidence="4">
    <location>
        <begin position="19"/>
        <end position="28"/>
    </location>
</feature>
<dbReference type="GO" id="GO:0005085">
    <property type="term" value="F:guanyl-nucleotide exchange factor activity"/>
    <property type="evidence" value="ECO:0007669"/>
    <property type="project" value="TreeGrafter"/>
</dbReference>
<feature type="repeat" description="RCC1" evidence="3">
    <location>
        <begin position="160"/>
        <end position="226"/>
    </location>
</feature>
<dbReference type="InterPro" id="IPR009091">
    <property type="entry name" value="RCC1/BLIP-II"/>
</dbReference>
<dbReference type="GO" id="GO:0005737">
    <property type="term" value="C:cytoplasm"/>
    <property type="evidence" value="ECO:0007669"/>
    <property type="project" value="TreeGrafter"/>
</dbReference>
<feature type="domain" description="RCC1-like" evidence="5">
    <location>
        <begin position="162"/>
        <end position="650"/>
    </location>
</feature>
<feature type="compositionally biased region" description="Basic and acidic residues" evidence="4">
    <location>
        <begin position="703"/>
        <end position="716"/>
    </location>
</feature>
<dbReference type="EMBL" id="BJWK01000010">
    <property type="protein sequence ID" value="GEM10351.1"/>
    <property type="molecule type" value="Genomic_DNA"/>
</dbReference>
<dbReference type="InterPro" id="IPR051553">
    <property type="entry name" value="Ran_GTPase-activating"/>
</dbReference>
<dbReference type="PROSITE" id="PS00625">
    <property type="entry name" value="RCC1_1"/>
    <property type="match status" value="1"/>
</dbReference>
<feature type="region of interest" description="Disordered" evidence="4">
    <location>
        <begin position="652"/>
        <end position="729"/>
    </location>
</feature>
<organism evidence="6 7">
    <name type="scientific">Rhodotorula toruloides</name>
    <name type="common">Yeast</name>
    <name type="synonym">Rhodosporidium toruloides</name>
    <dbReference type="NCBI Taxonomy" id="5286"/>
    <lineage>
        <taxon>Eukaryota</taxon>
        <taxon>Fungi</taxon>
        <taxon>Dikarya</taxon>
        <taxon>Basidiomycota</taxon>
        <taxon>Pucciniomycotina</taxon>
        <taxon>Microbotryomycetes</taxon>
        <taxon>Sporidiobolales</taxon>
        <taxon>Sporidiobolaceae</taxon>
        <taxon>Rhodotorula</taxon>
    </lineage>
</organism>
<evidence type="ECO:0000313" key="7">
    <source>
        <dbReference type="Proteomes" id="UP000321518"/>
    </source>
</evidence>
<dbReference type="InterPro" id="IPR058923">
    <property type="entry name" value="RCC1-like_dom"/>
</dbReference>
<name>A0A511KIZ7_RHOTO</name>
<feature type="compositionally biased region" description="Basic and acidic residues" evidence="4">
    <location>
        <begin position="653"/>
        <end position="683"/>
    </location>
</feature>
<dbReference type="InterPro" id="IPR000408">
    <property type="entry name" value="Reg_chr_condens"/>
</dbReference>
<feature type="repeat" description="RCC1" evidence="3">
    <location>
        <begin position="288"/>
        <end position="345"/>
    </location>
</feature>
<dbReference type="PANTHER" id="PTHR45982">
    <property type="entry name" value="REGULATOR OF CHROMOSOME CONDENSATION"/>
    <property type="match status" value="1"/>
</dbReference>
<gene>
    <name evidence="6" type="ORF">Rt10032_c10g4368</name>
</gene>
<reference evidence="6 7" key="1">
    <citation type="submission" date="2019-07" db="EMBL/GenBank/DDBJ databases">
        <title>Rhodotorula toruloides NBRC10032 genome sequencing.</title>
        <authorList>
            <person name="Shida Y."/>
            <person name="Takaku H."/>
            <person name="Ogasawara W."/>
            <person name="Mori K."/>
        </authorList>
    </citation>
    <scope>NUCLEOTIDE SEQUENCE [LARGE SCALE GENOMIC DNA]</scope>
    <source>
        <strain evidence="6 7">NBRC10032</strain>
    </source>
</reference>
<proteinExistence type="predicted"/>
<feature type="repeat" description="RCC1" evidence="3">
    <location>
        <begin position="601"/>
        <end position="654"/>
    </location>
</feature>
<evidence type="ECO:0000256" key="2">
    <source>
        <dbReference type="ARBA" id="ARBA00022737"/>
    </source>
</evidence>
<dbReference type="PANTHER" id="PTHR45982:SF1">
    <property type="entry name" value="REGULATOR OF CHROMOSOME CONDENSATION"/>
    <property type="match status" value="1"/>
</dbReference>
<dbReference type="Pfam" id="PF25390">
    <property type="entry name" value="WD40_RLD"/>
    <property type="match status" value="1"/>
</dbReference>
<dbReference type="PRINTS" id="PR00633">
    <property type="entry name" value="RCCNDNSATION"/>
</dbReference>
<feature type="compositionally biased region" description="Basic residues" evidence="4">
    <location>
        <begin position="86"/>
        <end position="102"/>
    </location>
</feature>
<dbReference type="Proteomes" id="UP000321518">
    <property type="component" value="Unassembled WGS sequence"/>
</dbReference>
<feature type="compositionally biased region" description="Low complexity" evidence="4">
    <location>
        <begin position="106"/>
        <end position="117"/>
    </location>
</feature>
<feature type="repeat" description="RCC1" evidence="3">
    <location>
        <begin position="227"/>
        <end position="287"/>
    </location>
</feature>
<keyword evidence="1" id="KW-0344">Guanine-nucleotide releasing factor</keyword>
<dbReference type="OrthoDB" id="61110at2759"/>
<evidence type="ECO:0000256" key="4">
    <source>
        <dbReference type="SAM" id="MobiDB-lite"/>
    </source>
</evidence>
<dbReference type="PROSITE" id="PS00626">
    <property type="entry name" value="RCC1_2"/>
    <property type="match status" value="2"/>
</dbReference>
<comment type="caution">
    <text evidence="6">The sequence shown here is derived from an EMBL/GenBank/DDBJ whole genome shotgun (WGS) entry which is preliminary data.</text>
</comment>
<feature type="compositionally biased region" description="Basic residues" evidence="4">
    <location>
        <begin position="44"/>
        <end position="57"/>
    </location>
</feature>
<protein>
    <submittedName>
        <fullName evidence="6">Regulatorof chromosome condensation</fullName>
    </submittedName>
</protein>
<feature type="region of interest" description="Disordered" evidence="4">
    <location>
        <begin position="1"/>
        <end position="117"/>
    </location>
</feature>
<keyword evidence="2" id="KW-0677">Repeat</keyword>
<feature type="repeat" description="RCC1" evidence="3">
    <location>
        <begin position="346"/>
        <end position="398"/>
    </location>
</feature>
<dbReference type="AlphaFoldDB" id="A0A511KIZ7"/>
<evidence type="ECO:0000259" key="5">
    <source>
        <dbReference type="Pfam" id="PF25390"/>
    </source>
</evidence>
<dbReference type="Gene3D" id="2.130.10.30">
    <property type="entry name" value="Regulator of chromosome condensation 1/beta-lactamase-inhibitor protein II"/>
    <property type="match status" value="1"/>
</dbReference>
<accession>A0A511KIZ7</accession>
<dbReference type="SUPFAM" id="SSF50985">
    <property type="entry name" value="RCC1/BLIP-II"/>
    <property type="match status" value="1"/>
</dbReference>
<feature type="compositionally biased region" description="Low complexity" evidence="4">
    <location>
        <begin position="8"/>
        <end position="18"/>
    </location>
</feature>
<feature type="repeat" description="RCC1" evidence="3">
    <location>
        <begin position="399"/>
        <end position="460"/>
    </location>
</feature>
<feature type="region of interest" description="Disordered" evidence="4">
    <location>
        <begin position="487"/>
        <end position="522"/>
    </location>
</feature>
<feature type="compositionally biased region" description="Acidic residues" evidence="4">
    <location>
        <begin position="63"/>
        <end position="82"/>
    </location>
</feature>
<evidence type="ECO:0000256" key="3">
    <source>
        <dbReference type="PROSITE-ProRule" id="PRU00235"/>
    </source>
</evidence>
<feature type="compositionally biased region" description="Basic and acidic residues" evidence="4">
    <location>
        <begin position="487"/>
        <end position="520"/>
    </location>
</feature>